<dbReference type="RefSeq" id="WP_136534236.1">
    <property type="nucleotide sequence ID" value="NZ_STGY01000037.1"/>
</dbReference>
<dbReference type="AlphaFoldDB" id="A0A4S8QBG2"/>
<keyword evidence="3" id="KW-1185">Reference proteome</keyword>
<dbReference type="EMBL" id="STGY01000037">
    <property type="protein sequence ID" value="THV41873.1"/>
    <property type="molecule type" value="Genomic_DNA"/>
</dbReference>
<organism evidence="2 3">
    <name type="scientific">Glycomyces buryatensis</name>
    <dbReference type="NCBI Taxonomy" id="2570927"/>
    <lineage>
        <taxon>Bacteria</taxon>
        <taxon>Bacillati</taxon>
        <taxon>Actinomycetota</taxon>
        <taxon>Actinomycetes</taxon>
        <taxon>Glycomycetales</taxon>
        <taxon>Glycomycetaceae</taxon>
        <taxon>Glycomyces</taxon>
    </lineage>
</organism>
<accession>A0A4S8QBG2</accession>
<proteinExistence type="predicted"/>
<keyword evidence="1" id="KW-0812">Transmembrane</keyword>
<reference evidence="3" key="1">
    <citation type="submission" date="2019-04" db="EMBL/GenBank/DDBJ databases">
        <title>Nocardioides xinjiangensis sp. nov.</title>
        <authorList>
            <person name="Liu S."/>
        </authorList>
    </citation>
    <scope>NUCLEOTIDE SEQUENCE [LARGE SCALE GENOMIC DNA]</scope>
    <source>
        <strain evidence="3">18</strain>
    </source>
</reference>
<sequence>MTYTPHPPPLPPGSHHLSERDQALLRDPRHPIHHGLQLHPVPNLIFTRTGKPSIWESRLRVSWWGWKTVIWAQFSRAQKVLLITGIFSVPTFCVLGGVIASLVAIFL</sequence>
<comment type="caution">
    <text evidence="2">The sequence shown here is derived from an EMBL/GenBank/DDBJ whole genome shotgun (WGS) entry which is preliminary data.</text>
</comment>
<evidence type="ECO:0000256" key="1">
    <source>
        <dbReference type="SAM" id="Phobius"/>
    </source>
</evidence>
<protein>
    <submittedName>
        <fullName evidence="2">Uncharacterized protein</fullName>
    </submittedName>
</protein>
<gene>
    <name evidence="2" type="ORF">FAB82_09130</name>
</gene>
<evidence type="ECO:0000313" key="3">
    <source>
        <dbReference type="Proteomes" id="UP000308760"/>
    </source>
</evidence>
<feature type="transmembrane region" description="Helical" evidence="1">
    <location>
        <begin position="80"/>
        <end position="106"/>
    </location>
</feature>
<dbReference type="Proteomes" id="UP000308760">
    <property type="component" value="Unassembled WGS sequence"/>
</dbReference>
<name>A0A4S8QBG2_9ACTN</name>
<evidence type="ECO:0000313" key="2">
    <source>
        <dbReference type="EMBL" id="THV41873.1"/>
    </source>
</evidence>
<keyword evidence="1" id="KW-0472">Membrane</keyword>
<reference evidence="2 3" key="2">
    <citation type="submission" date="2019-05" db="EMBL/GenBank/DDBJ databases">
        <title>Glycomyces buryatensis sp. nov.</title>
        <authorList>
            <person name="Nikitina E."/>
        </authorList>
    </citation>
    <scope>NUCLEOTIDE SEQUENCE [LARGE SCALE GENOMIC DNA]</scope>
    <source>
        <strain evidence="2 3">18</strain>
    </source>
</reference>
<keyword evidence="1" id="KW-1133">Transmembrane helix</keyword>